<accession>A0ABU2C711</accession>
<gene>
    <name evidence="3" type="ORF">J2X19_001786</name>
</gene>
<dbReference type="SUPFAM" id="SSF47616">
    <property type="entry name" value="GST C-terminal domain-like"/>
    <property type="match status" value="1"/>
</dbReference>
<reference evidence="3 4" key="1">
    <citation type="submission" date="2023-07" db="EMBL/GenBank/DDBJ databases">
        <title>Sorghum-associated microbial communities from plants grown in Nebraska, USA.</title>
        <authorList>
            <person name="Schachtman D."/>
        </authorList>
    </citation>
    <scope>NUCLEOTIDE SEQUENCE [LARGE SCALE GENOMIC DNA]</scope>
    <source>
        <strain evidence="3 4">BE313</strain>
    </source>
</reference>
<keyword evidence="4" id="KW-1185">Reference proteome</keyword>
<sequence>MLKLYGFSKVNAAARGHTRDLCVLWALEEMHLPFELVGMDHPAHDLNTDAYRRLSPFEQIPSIDDDGLVLSESAAILVYLAKKSGRLIPGDRAGEAQVVRWCFSAMNTVEPPLLRLLVLDWTADGNCGKHREFLAGWVNRVLSNLERWFSDHDFVATQHFTVADILMAHVLSSGIKDQGLITPYPGVASYRDRCLARPAWKQAFAAYGARVEAG</sequence>
<dbReference type="InterPro" id="IPR010987">
    <property type="entry name" value="Glutathione-S-Trfase_C-like"/>
</dbReference>
<proteinExistence type="predicted"/>
<dbReference type="InterPro" id="IPR036249">
    <property type="entry name" value="Thioredoxin-like_sf"/>
</dbReference>
<evidence type="ECO:0000259" key="2">
    <source>
        <dbReference type="PROSITE" id="PS50405"/>
    </source>
</evidence>
<dbReference type="InterPro" id="IPR040079">
    <property type="entry name" value="Glutathione_S-Trfase"/>
</dbReference>
<dbReference type="SFLD" id="SFLDG00358">
    <property type="entry name" value="Main_(cytGST)"/>
    <property type="match status" value="1"/>
</dbReference>
<dbReference type="Pfam" id="PF00043">
    <property type="entry name" value="GST_C"/>
    <property type="match status" value="1"/>
</dbReference>
<feature type="domain" description="GST N-terminal" evidence="1">
    <location>
        <begin position="7"/>
        <end position="88"/>
    </location>
</feature>
<dbReference type="InterPro" id="IPR004045">
    <property type="entry name" value="Glutathione_S-Trfase_N"/>
</dbReference>
<feature type="domain" description="GST C-terminal" evidence="2">
    <location>
        <begin position="91"/>
        <end position="214"/>
    </location>
</feature>
<dbReference type="Pfam" id="PF13409">
    <property type="entry name" value="GST_N_2"/>
    <property type="match status" value="1"/>
</dbReference>
<dbReference type="Proteomes" id="UP001180487">
    <property type="component" value="Unassembled WGS sequence"/>
</dbReference>
<dbReference type="EMBL" id="JAVDXT010000001">
    <property type="protein sequence ID" value="MDR7377128.1"/>
    <property type="molecule type" value="Genomic_DNA"/>
</dbReference>
<dbReference type="RefSeq" id="WP_310372583.1">
    <property type="nucleotide sequence ID" value="NZ_JAVDXT010000001.1"/>
</dbReference>
<evidence type="ECO:0000313" key="4">
    <source>
        <dbReference type="Proteomes" id="UP001180487"/>
    </source>
</evidence>
<dbReference type="PROSITE" id="PS50405">
    <property type="entry name" value="GST_CTER"/>
    <property type="match status" value="1"/>
</dbReference>
<dbReference type="PANTHER" id="PTHR44051">
    <property type="entry name" value="GLUTATHIONE S-TRANSFERASE-RELATED"/>
    <property type="match status" value="1"/>
</dbReference>
<dbReference type="CDD" id="cd03046">
    <property type="entry name" value="GST_N_GTT1_like"/>
    <property type="match status" value="1"/>
</dbReference>
<name>A0ABU2C711_9BURK</name>
<dbReference type="PROSITE" id="PS50404">
    <property type="entry name" value="GST_NTER"/>
    <property type="match status" value="1"/>
</dbReference>
<dbReference type="InterPro" id="IPR004046">
    <property type="entry name" value="GST_C"/>
</dbReference>
<dbReference type="EC" id="2.5.1.18" evidence="3"/>
<dbReference type="Gene3D" id="3.40.30.10">
    <property type="entry name" value="Glutaredoxin"/>
    <property type="match status" value="1"/>
</dbReference>
<evidence type="ECO:0000313" key="3">
    <source>
        <dbReference type="EMBL" id="MDR7377128.1"/>
    </source>
</evidence>
<dbReference type="SUPFAM" id="SSF52833">
    <property type="entry name" value="Thioredoxin-like"/>
    <property type="match status" value="1"/>
</dbReference>
<evidence type="ECO:0000259" key="1">
    <source>
        <dbReference type="PROSITE" id="PS50404"/>
    </source>
</evidence>
<dbReference type="InterPro" id="IPR036282">
    <property type="entry name" value="Glutathione-S-Trfase_C_sf"/>
</dbReference>
<dbReference type="PANTHER" id="PTHR44051:SF9">
    <property type="entry name" value="GLUTATHIONE S-TRANSFERASE 1"/>
    <property type="match status" value="1"/>
</dbReference>
<organism evidence="3 4">
    <name type="scientific">Rhodoferax ferrireducens</name>
    <dbReference type="NCBI Taxonomy" id="192843"/>
    <lineage>
        <taxon>Bacteria</taxon>
        <taxon>Pseudomonadati</taxon>
        <taxon>Pseudomonadota</taxon>
        <taxon>Betaproteobacteria</taxon>
        <taxon>Burkholderiales</taxon>
        <taxon>Comamonadaceae</taxon>
        <taxon>Rhodoferax</taxon>
    </lineage>
</organism>
<keyword evidence="3" id="KW-0808">Transferase</keyword>
<dbReference type="GO" id="GO:0004364">
    <property type="term" value="F:glutathione transferase activity"/>
    <property type="evidence" value="ECO:0007669"/>
    <property type="project" value="UniProtKB-EC"/>
</dbReference>
<comment type="caution">
    <text evidence="3">The sequence shown here is derived from an EMBL/GenBank/DDBJ whole genome shotgun (WGS) entry which is preliminary data.</text>
</comment>
<dbReference type="SFLD" id="SFLDS00019">
    <property type="entry name" value="Glutathione_Transferase_(cytos"/>
    <property type="match status" value="1"/>
</dbReference>
<dbReference type="Gene3D" id="1.20.1050.10">
    <property type="match status" value="1"/>
</dbReference>
<dbReference type="CDD" id="cd03207">
    <property type="entry name" value="GST_C_8"/>
    <property type="match status" value="1"/>
</dbReference>
<protein>
    <submittedName>
        <fullName evidence="3">Glutathione S-transferase</fullName>
        <ecNumber evidence="3">2.5.1.18</ecNumber>
    </submittedName>
</protein>